<organism evidence="3 4">
    <name type="scientific">Septoria linicola</name>
    <dbReference type="NCBI Taxonomy" id="215465"/>
    <lineage>
        <taxon>Eukaryota</taxon>
        <taxon>Fungi</taxon>
        <taxon>Dikarya</taxon>
        <taxon>Ascomycota</taxon>
        <taxon>Pezizomycotina</taxon>
        <taxon>Dothideomycetes</taxon>
        <taxon>Dothideomycetidae</taxon>
        <taxon>Mycosphaerellales</taxon>
        <taxon>Mycosphaerellaceae</taxon>
        <taxon>Septoria</taxon>
    </lineage>
</organism>
<protein>
    <submittedName>
        <fullName evidence="3">Uncharacterized protein</fullName>
    </submittedName>
</protein>
<proteinExistence type="predicted"/>
<evidence type="ECO:0000313" key="4">
    <source>
        <dbReference type="Proteomes" id="UP001056384"/>
    </source>
</evidence>
<accession>A0A9Q9APP0</accession>
<feature type="signal peptide" evidence="2">
    <location>
        <begin position="1"/>
        <end position="21"/>
    </location>
</feature>
<feature type="chain" id="PRO_5040300543" evidence="2">
    <location>
        <begin position="22"/>
        <end position="579"/>
    </location>
</feature>
<feature type="compositionally biased region" description="Pro residues" evidence="1">
    <location>
        <begin position="383"/>
        <end position="396"/>
    </location>
</feature>
<gene>
    <name evidence="3" type="ORF">Slin15195_G018700</name>
</gene>
<evidence type="ECO:0000313" key="3">
    <source>
        <dbReference type="EMBL" id="USW48551.1"/>
    </source>
</evidence>
<keyword evidence="4" id="KW-1185">Reference proteome</keyword>
<dbReference type="Proteomes" id="UP001056384">
    <property type="component" value="Chromosome 1"/>
</dbReference>
<dbReference type="PANTHER" id="PTHR36578:SF2">
    <property type="entry name" value="PA14 DOMAIN-CONTAINING PROTEIN"/>
    <property type="match status" value="1"/>
</dbReference>
<keyword evidence="2" id="KW-0732">Signal</keyword>
<dbReference type="PANTHER" id="PTHR36578">
    <property type="entry name" value="CHROMOSOME 15, WHOLE GENOME SHOTGUN SEQUENCE"/>
    <property type="match status" value="1"/>
</dbReference>
<dbReference type="AlphaFoldDB" id="A0A9Q9APP0"/>
<name>A0A9Q9APP0_9PEZI</name>
<evidence type="ECO:0000256" key="1">
    <source>
        <dbReference type="SAM" id="MobiDB-lite"/>
    </source>
</evidence>
<dbReference type="EMBL" id="CP099418">
    <property type="protein sequence ID" value="USW48551.1"/>
    <property type="molecule type" value="Genomic_DNA"/>
</dbReference>
<evidence type="ECO:0000256" key="2">
    <source>
        <dbReference type="SAM" id="SignalP"/>
    </source>
</evidence>
<reference evidence="3" key="1">
    <citation type="submission" date="2022-06" db="EMBL/GenBank/DDBJ databases">
        <title>Complete genome sequences of two strains of the flax pathogen Septoria linicola.</title>
        <authorList>
            <person name="Lapalu N."/>
            <person name="Simon A."/>
            <person name="Demenou B."/>
            <person name="Paumier D."/>
            <person name="Guillot M.-P."/>
            <person name="Gout L."/>
            <person name="Valade R."/>
        </authorList>
    </citation>
    <scope>NUCLEOTIDE SEQUENCE</scope>
    <source>
        <strain evidence="3">SE15195</strain>
    </source>
</reference>
<feature type="region of interest" description="Disordered" evidence="1">
    <location>
        <begin position="375"/>
        <end position="404"/>
    </location>
</feature>
<sequence length="579" mass="62946">MKPSTIASLVLSATLPSTVFAWFNCVINYGEPNNGYGYGACLGSGSDAGIDPQSCQRNLIFVALLGQLATAQLIDLKFIEAQPDPAYTIATDQISEKVPYDQAATIAKDEAEVQAGELPLDVVHEKRSTAMRFERRQAACAALPTTPNVYNADLSSAKAFSSDANLAAKALGAVDPEGYKSQYVNKKASAQFAQRYMGFVRMTTYDVNACAKQCNDRKLCQAFNIYFARDPSQKPVSSDFNVSGWQRKFQTAVAGSNSYVKSSSLSLLSKRAINAPLKDCTGEDPDLGMRAFTDNAPFDPARCVAICAETNEVNTRDNDPRRCRFYDTYILHKNNRTQGVICSLYTRAWDPSSFATNDGQYDDAGAHFTIHSSTTSTFSLPSSPEPPCGPPSPPKDCTPSSPVAFQGSLTSAPAPYSDRFSRSTLTAPFPFCIFSVCVPSIEVSISGFMSGHIPSDPSTTWQLDLLNAGWAIERGEKQYMSIATCGSEGSRVSKAEWRMKSWDGEKIVGGKGEEVYRFSATFFEARPGVVRVMYDELGGSKRAAGFLDPKTYRQPLSSGDGILYESQEGVVNIMSDNPK</sequence>